<dbReference type="EMBL" id="HG994362">
    <property type="protein sequence ID" value="CAF2215182.1"/>
    <property type="molecule type" value="Genomic_DNA"/>
</dbReference>
<evidence type="ECO:0000256" key="7">
    <source>
        <dbReference type="ARBA" id="ARBA00032797"/>
    </source>
</evidence>
<name>A0A816ZWT4_BRANA</name>
<dbReference type="AlphaFoldDB" id="A0A816ZWT4"/>
<evidence type="ECO:0000256" key="6">
    <source>
        <dbReference type="ARBA" id="ARBA00032643"/>
    </source>
</evidence>
<dbReference type="PRINTS" id="PR00131">
    <property type="entry name" value="GLHYDRLASE1"/>
</dbReference>
<evidence type="ECO:0000256" key="9">
    <source>
        <dbReference type="RuleBase" id="RU003690"/>
    </source>
</evidence>
<dbReference type="PANTHER" id="PTHR10353">
    <property type="entry name" value="GLYCOSYL HYDROLASE"/>
    <property type="match status" value="1"/>
</dbReference>
<comment type="function">
    <text evidence="1">Degradation of glucosinolates (glucose residue linked by a thioglucoside bound to an amino acid derivative) to glucose, sulfate and any of the products: thiocyanates, isothiocyanates, nitriles, epithionitriles or oxazolidine-2-thiones.</text>
</comment>
<comment type="subcellular location">
    <subcellularLocation>
        <location evidence="2">Vacuole</location>
    </subcellularLocation>
</comment>
<dbReference type="GO" id="GO:0019137">
    <property type="term" value="F:thioglucosidase activity"/>
    <property type="evidence" value="ECO:0007669"/>
    <property type="project" value="UniProtKB-EC"/>
</dbReference>
<dbReference type="InterPro" id="IPR001360">
    <property type="entry name" value="Glyco_hydro_1"/>
</dbReference>
<dbReference type="PANTHER" id="PTHR10353:SF301">
    <property type="entry name" value="MYROSINASE 4-RELATED"/>
    <property type="match status" value="1"/>
</dbReference>
<evidence type="ECO:0000256" key="5">
    <source>
        <dbReference type="ARBA" id="ARBA00022554"/>
    </source>
</evidence>
<dbReference type="Proteomes" id="UP001295469">
    <property type="component" value="Chromosome A08"/>
</dbReference>
<comment type="catalytic activity">
    <reaction evidence="8">
        <text>a thioglucoside + H2O = a sugar + a thiol.</text>
        <dbReference type="EC" id="3.2.1.147"/>
    </reaction>
</comment>
<evidence type="ECO:0000313" key="10">
    <source>
        <dbReference type="EMBL" id="CAF2215182.1"/>
    </source>
</evidence>
<dbReference type="InterPro" id="IPR017853">
    <property type="entry name" value="GH"/>
</dbReference>
<dbReference type="Pfam" id="PF00232">
    <property type="entry name" value="Glyco_hydro_1"/>
    <property type="match status" value="1"/>
</dbReference>
<proteinExistence type="inferred from homology"/>
<evidence type="ECO:0000256" key="8">
    <source>
        <dbReference type="ARBA" id="ARBA00034026"/>
    </source>
</evidence>
<gene>
    <name evidence="10" type="ORF">DARMORV10_A08P02720.1</name>
</gene>
<protein>
    <recommendedName>
        <fullName evidence="4">thioglucosidase</fullName>
        <ecNumber evidence="4">3.2.1.147</ecNumber>
    </recommendedName>
    <alternativeName>
        <fullName evidence="6">Sinigrinase</fullName>
    </alternativeName>
    <alternativeName>
        <fullName evidence="7">Thioglucosidase</fullName>
    </alternativeName>
</protein>
<dbReference type="GO" id="GO:0005975">
    <property type="term" value="P:carbohydrate metabolic process"/>
    <property type="evidence" value="ECO:0007669"/>
    <property type="project" value="InterPro"/>
</dbReference>
<sequence length="80" mass="9194">MLLPITEEFKIIAAIFHVSNAPSSEDGCNVAGYFAWSLMDNYEFGNGYTLRFGMNWVNFTNPADRREKDSGKWYSRFVAK</sequence>
<dbReference type="SUPFAM" id="SSF51445">
    <property type="entry name" value="(Trans)glycosidases"/>
    <property type="match status" value="1"/>
</dbReference>
<evidence type="ECO:0000256" key="4">
    <source>
        <dbReference type="ARBA" id="ARBA00012250"/>
    </source>
</evidence>
<dbReference type="GO" id="GO:0005773">
    <property type="term" value="C:vacuole"/>
    <property type="evidence" value="ECO:0007669"/>
    <property type="project" value="UniProtKB-SubCell"/>
</dbReference>
<evidence type="ECO:0000256" key="1">
    <source>
        <dbReference type="ARBA" id="ARBA00003014"/>
    </source>
</evidence>
<organism evidence="10">
    <name type="scientific">Brassica napus</name>
    <name type="common">Rape</name>
    <dbReference type="NCBI Taxonomy" id="3708"/>
    <lineage>
        <taxon>Eukaryota</taxon>
        <taxon>Viridiplantae</taxon>
        <taxon>Streptophyta</taxon>
        <taxon>Embryophyta</taxon>
        <taxon>Tracheophyta</taxon>
        <taxon>Spermatophyta</taxon>
        <taxon>Magnoliopsida</taxon>
        <taxon>eudicotyledons</taxon>
        <taxon>Gunneridae</taxon>
        <taxon>Pentapetalae</taxon>
        <taxon>rosids</taxon>
        <taxon>malvids</taxon>
        <taxon>Brassicales</taxon>
        <taxon>Brassicaceae</taxon>
        <taxon>Brassiceae</taxon>
        <taxon>Brassica</taxon>
    </lineage>
</organism>
<dbReference type="Gene3D" id="3.20.20.80">
    <property type="entry name" value="Glycosidases"/>
    <property type="match status" value="1"/>
</dbReference>
<accession>A0A816ZWT4</accession>
<comment type="similarity">
    <text evidence="3 9">Belongs to the glycosyl hydrolase 1 family.</text>
</comment>
<dbReference type="EC" id="3.2.1.147" evidence="4"/>
<evidence type="ECO:0000256" key="2">
    <source>
        <dbReference type="ARBA" id="ARBA00004116"/>
    </source>
</evidence>
<reference evidence="10" key="1">
    <citation type="submission" date="2021-01" db="EMBL/GenBank/DDBJ databases">
        <authorList>
            <consortium name="Genoscope - CEA"/>
            <person name="William W."/>
        </authorList>
    </citation>
    <scope>NUCLEOTIDE SEQUENCE</scope>
</reference>
<keyword evidence="5" id="KW-0926">Vacuole</keyword>
<evidence type="ECO:0000256" key="3">
    <source>
        <dbReference type="ARBA" id="ARBA00010838"/>
    </source>
</evidence>